<evidence type="ECO:0000313" key="2">
    <source>
        <dbReference type="EMBL" id="KAL1842023.1"/>
    </source>
</evidence>
<dbReference type="EMBL" id="JAZGSY010000056">
    <property type="protein sequence ID" value="KAL1842023.1"/>
    <property type="molecule type" value="Genomic_DNA"/>
</dbReference>
<feature type="compositionally biased region" description="Acidic residues" evidence="1">
    <location>
        <begin position="248"/>
        <end position="271"/>
    </location>
</feature>
<evidence type="ECO:0008006" key="4">
    <source>
        <dbReference type="Google" id="ProtNLM"/>
    </source>
</evidence>
<accession>A0ABR3VK03</accession>
<protein>
    <recommendedName>
        <fullName evidence="4">F-box domain-containing protein</fullName>
    </recommendedName>
</protein>
<comment type="caution">
    <text evidence="2">The sequence shown here is derived from an EMBL/GenBank/DDBJ whole genome shotgun (WGS) entry which is preliminary data.</text>
</comment>
<evidence type="ECO:0000256" key="1">
    <source>
        <dbReference type="SAM" id="MobiDB-lite"/>
    </source>
</evidence>
<dbReference type="Proteomes" id="UP001583172">
    <property type="component" value="Unassembled WGS sequence"/>
</dbReference>
<evidence type="ECO:0000313" key="3">
    <source>
        <dbReference type="Proteomes" id="UP001583172"/>
    </source>
</evidence>
<name>A0ABR3VK03_HUMIN</name>
<keyword evidence="3" id="KW-1185">Reference proteome</keyword>
<reference evidence="2 3" key="1">
    <citation type="journal article" date="2024" name="Commun. Biol.">
        <title>Comparative genomic analysis of thermophilic fungi reveals convergent evolutionary adaptations and gene losses.</title>
        <authorList>
            <person name="Steindorff A.S."/>
            <person name="Aguilar-Pontes M.V."/>
            <person name="Robinson A.J."/>
            <person name="Andreopoulos B."/>
            <person name="LaButti K."/>
            <person name="Kuo A."/>
            <person name="Mondo S."/>
            <person name="Riley R."/>
            <person name="Otillar R."/>
            <person name="Haridas S."/>
            <person name="Lipzen A."/>
            <person name="Grimwood J."/>
            <person name="Schmutz J."/>
            <person name="Clum A."/>
            <person name="Reid I.D."/>
            <person name="Moisan M.C."/>
            <person name="Butler G."/>
            <person name="Nguyen T.T.M."/>
            <person name="Dewar K."/>
            <person name="Conant G."/>
            <person name="Drula E."/>
            <person name="Henrissat B."/>
            <person name="Hansel C."/>
            <person name="Singer S."/>
            <person name="Hutchinson M.I."/>
            <person name="de Vries R.P."/>
            <person name="Natvig D.O."/>
            <person name="Powell A.J."/>
            <person name="Tsang A."/>
            <person name="Grigoriev I.V."/>
        </authorList>
    </citation>
    <scope>NUCLEOTIDE SEQUENCE [LARGE SCALE GENOMIC DNA]</scope>
    <source>
        <strain evidence="2 3">CBS 620.91</strain>
    </source>
</reference>
<organism evidence="2 3">
    <name type="scientific">Humicola insolens</name>
    <name type="common">Soft-rot fungus</name>
    <dbReference type="NCBI Taxonomy" id="85995"/>
    <lineage>
        <taxon>Eukaryota</taxon>
        <taxon>Fungi</taxon>
        <taxon>Dikarya</taxon>
        <taxon>Ascomycota</taxon>
        <taxon>Pezizomycotina</taxon>
        <taxon>Sordariomycetes</taxon>
        <taxon>Sordariomycetidae</taxon>
        <taxon>Sordariales</taxon>
        <taxon>Chaetomiaceae</taxon>
        <taxon>Mycothermus</taxon>
    </lineage>
</organism>
<feature type="region of interest" description="Disordered" evidence="1">
    <location>
        <begin position="241"/>
        <end position="271"/>
    </location>
</feature>
<sequence>MATLGSLPNEVLDAIATVLCRERAHVALRSLSLVSRRLHSVAIPHLYHHLTVPKKKWLLLSRTLVARPDLAAHARSLRARYREQRRDQRAEEEDQEVIRDPRLRAAFLKRRRAYLATLPNSYYNDDDEATPTRYNQWDLVTLDKLRYGDYNLPLDFISSLLPNLETIDASVDFGAAFRFCTPGSLPHLRSISLTYIGDCCYHGEAMRLDLVANLFRAAGGSLENVYVDNIGSCKQLTVARHKPQVQQQDDDASFDYEKEEQDDDIEEDQDEELPPLVLPGVKYVTFSGSCLLGELSYIRNILITFPNVTHLSTDVCPTCCDALPFAELGGVLRDYAPRLKSFVLNAGSLGGYGGFNREEAEGFMEGLAARGASSEIHLPERHTCGNGHIRESDVRILIEGWRQCVEKPRQGELCASVKSRPGGLRA</sequence>
<gene>
    <name evidence="2" type="ORF">VTJ49DRAFT_6189</name>
</gene>
<proteinExistence type="predicted"/>